<evidence type="ECO:0000256" key="6">
    <source>
        <dbReference type="ARBA" id="ARBA00022989"/>
    </source>
</evidence>
<proteinExistence type="inferred from homology"/>
<dbReference type="NCBIfam" id="NF006517">
    <property type="entry name" value="PRK08965.1-1"/>
    <property type="match status" value="1"/>
</dbReference>
<keyword evidence="7 8" id="KW-0472">Membrane</keyword>
<dbReference type="PANTHER" id="PTHR34584:SF1">
    <property type="entry name" value="NA(+)_H(+) ANTIPORTER SUBUNIT E1"/>
    <property type="match status" value="1"/>
</dbReference>
<reference evidence="9" key="1">
    <citation type="submission" date="2018-12" db="EMBL/GenBank/DDBJ databases">
        <authorList>
            <person name="Sun L."/>
            <person name="Chen Z."/>
        </authorList>
    </citation>
    <scope>NUCLEOTIDE SEQUENCE [LARGE SCALE GENOMIC DNA]</scope>
    <source>
        <strain evidence="9">3-2-2</strain>
    </source>
</reference>
<name>A0A429XWJ5_9BACI</name>
<keyword evidence="3" id="KW-0050">Antiport</keyword>
<dbReference type="RefSeq" id="WP_126051604.1">
    <property type="nucleotide sequence ID" value="NZ_QYTV02000007.1"/>
</dbReference>
<dbReference type="PIRSF" id="PIRSF019239">
    <property type="entry name" value="MrpE"/>
    <property type="match status" value="1"/>
</dbReference>
<protein>
    <submittedName>
        <fullName evidence="9">Na+/H+ antiporter subunit E</fullName>
    </submittedName>
</protein>
<comment type="subcellular location">
    <subcellularLocation>
        <location evidence="1">Cell membrane</location>
        <topology evidence="1">Multi-pass membrane protein</topology>
    </subcellularLocation>
</comment>
<organism evidence="9 10">
    <name type="scientific">Siminovitchia acidinfaciens</name>
    <dbReference type="NCBI Taxonomy" id="2321395"/>
    <lineage>
        <taxon>Bacteria</taxon>
        <taxon>Bacillati</taxon>
        <taxon>Bacillota</taxon>
        <taxon>Bacilli</taxon>
        <taxon>Bacillales</taxon>
        <taxon>Bacillaceae</taxon>
        <taxon>Siminovitchia</taxon>
    </lineage>
</organism>
<dbReference type="OrthoDB" id="9800498at2"/>
<dbReference type="Pfam" id="PF01899">
    <property type="entry name" value="MNHE"/>
    <property type="match status" value="1"/>
</dbReference>
<comment type="similarity">
    <text evidence="2">Belongs to the CPA3 antiporters (TC 2.A.63) subunit E family.</text>
</comment>
<dbReference type="GO" id="GO:0005886">
    <property type="term" value="C:plasma membrane"/>
    <property type="evidence" value="ECO:0007669"/>
    <property type="project" value="UniProtKB-SubCell"/>
</dbReference>
<dbReference type="EMBL" id="QYTV02000007">
    <property type="protein sequence ID" value="RST72759.1"/>
    <property type="molecule type" value="Genomic_DNA"/>
</dbReference>
<keyword evidence="6 8" id="KW-1133">Transmembrane helix</keyword>
<evidence type="ECO:0000256" key="4">
    <source>
        <dbReference type="ARBA" id="ARBA00022475"/>
    </source>
</evidence>
<dbReference type="InterPro" id="IPR002758">
    <property type="entry name" value="Cation_antiport_E"/>
</dbReference>
<keyword evidence="5 8" id="KW-0812">Transmembrane</keyword>
<gene>
    <name evidence="9" type="ORF">D4T97_015180</name>
</gene>
<evidence type="ECO:0000256" key="3">
    <source>
        <dbReference type="ARBA" id="ARBA00022449"/>
    </source>
</evidence>
<evidence type="ECO:0000313" key="10">
    <source>
        <dbReference type="Proteomes" id="UP000287156"/>
    </source>
</evidence>
<keyword evidence="4" id="KW-1003">Cell membrane</keyword>
<dbReference type="GO" id="GO:0008324">
    <property type="term" value="F:monoatomic cation transmembrane transporter activity"/>
    <property type="evidence" value="ECO:0007669"/>
    <property type="project" value="InterPro"/>
</dbReference>
<feature type="transmembrane region" description="Helical" evidence="8">
    <location>
        <begin position="29"/>
        <end position="47"/>
    </location>
</feature>
<evidence type="ECO:0000256" key="1">
    <source>
        <dbReference type="ARBA" id="ARBA00004651"/>
    </source>
</evidence>
<evidence type="ECO:0000256" key="7">
    <source>
        <dbReference type="ARBA" id="ARBA00023136"/>
    </source>
</evidence>
<accession>A0A429XWJ5</accession>
<evidence type="ECO:0000256" key="8">
    <source>
        <dbReference type="SAM" id="Phobius"/>
    </source>
</evidence>
<dbReference type="AlphaFoldDB" id="A0A429XWJ5"/>
<dbReference type="GO" id="GO:0015297">
    <property type="term" value="F:antiporter activity"/>
    <property type="evidence" value="ECO:0007669"/>
    <property type="project" value="UniProtKB-KW"/>
</dbReference>
<comment type="caution">
    <text evidence="9">The sequence shown here is derived from an EMBL/GenBank/DDBJ whole genome shotgun (WGS) entry which is preliminary data.</text>
</comment>
<sequence>MPAQFILNLFIAFLWMVLNDEDELRFSTFFIGFLAGIVIVFLMHRFFGQQFYLQRFYYVLKLIFIFNWELLLSAFLVMKHIVSRKVDIKPGIFSYKTELKTDWEVTTLAMLLTLTPGSVVMEVSPEGNVFYIHALDIERYKDTLLRSLGKFEKAIMEVTRS</sequence>
<keyword evidence="3" id="KW-0813">Transport</keyword>
<evidence type="ECO:0000313" key="9">
    <source>
        <dbReference type="EMBL" id="RST72759.1"/>
    </source>
</evidence>
<dbReference type="Proteomes" id="UP000287156">
    <property type="component" value="Unassembled WGS sequence"/>
</dbReference>
<keyword evidence="10" id="KW-1185">Reference proteome</keyword>
<feature type="transmembrane region" description="Helical" evidence="8">
    <location>
        <begin position="59"/>
        <end position="78"/>
    </location>
</feature>
<evidence type="ECO:0000256" key="5">
    <source>
        <dbReference type="ARBA" id="ARBA00022692"/>
    </source>
</evidence>
<evidence type="ECO:0000256" key="2">
    <source>
        <dbReference type="ARBA" id="ARBA00006228"/>
    </source>
</evidence>
<dbReference type="PANTHER" id="PTHR34584">
    <property type="entry name" value="NA(+)/H(+) ANTIPORTER SUBUNIT E1"/>
    <property type="match status" value="1"/>
</dbReference>